<accession>A0A644YFL1</accession>
<organism evidence="1">
    <name type="scientific">bioreactor metagenome</name>
    <dbReference type="NCBI Taxonomy" id="1076179"/>
    <lineage>
        <taxon>unclassified sequences</taxon>
        <taxon>metagenomes</taxon>
        <taxon>ecological metagenomes</taxon>
    </lineage>
</organism>
<gene>
    <name evidence="1" type="ORF">SDC9_73740</name>
</gene>
<proteinExistence type="predicted"/>
<dbReference type="AlphaFoldDB" id="A0A644YFL1"/>
<dbReference type="EMBL" id="VSSQ01004939">
    <property type="protein sequence ID" value="MPM27230.1"/>
    <property type="molecule type" value="Genomic_DNA"/>
</dbReference>
<protein>
    <submittedName>
        <fullName evidence="1">Uncharacterized protein</fullName>
    </submittedName>
</protein>
<name>A0A644YFL1_9ZZZZ</name>
<sequence>MGIQPQMISTWKREFLTRSPKNFTTKAPDEEAEKREQALYEMIGRLDGLVDFCKKALEKLRRLMFSKK</sequence>
<evidence type="ECO:0000313" key="1">
    <source>
        <dbReference type="EMBL" id="MPM27230.1"/>
    </source>
</evidence>
<comment type="caution">
    <text evidence="1">The sequence shown here is derived from an EMBL/GenBank/DDBJ whole genome shotgun (WGS) entry which is preliminary data.</text>
</comment>
<reference evidence="1" key="1">
    <citation type="submission" date="2019-08" db="EMBL/GenBank/DDBJ databases">
        <authorList>
            <person name="Kucharzyk K."/>
            <person name="Murdoch R.W."/>
            <person name="Higgins S."/>
            <person name="Loffler F."/>
        </authorList>
    </citation>
    <scope>NUCLEOTIDE SEQUENCE</scope>
</reference>